<accession>A0A0F9ZLL0</accession>
<feature type="transmembrane region" description="Helical" evidence="1">
    <location>
        <begin position="96"/>
        <end position="118"/>
    </location>
</feature>
<protein>
    <submittedName>
        <fullName evidence="2">Uncharacterized protein</fullName>
    </submittedName>
</protein>
<feature type="transmembrane region" description="Helical" evidence="1">
    <location>
        <begin position="12"/>
        <end position="32"/>
    </location>
</feature>
<feature type="transmembrane region" description="Helical" evidence="1">
    <location>
        <begin position="124"/>
        <end position="148"/>
    </location>
</feature>
<feature type="transmembrane region" description="Helical" evidence="1">
    <location>
        <begin position="44"/>
        <end position="63"/>
    </location>
</feature>
<reference evidence="2 3" key="1">
    <citation type="journal article" date="2015" name="Nature">
        <title>rRNA introns, odd ribosomes, and small enigmatic genomes across a large radiation of phyla.</title>
        <authorList>
            <person name="Brown C.T."/>
            <person name="Hug L.A."/>
            <person name="Thomas B.C."/>
            <person name="Sharon I."/>
            <person name="Castelle C.J."/>
            <person name="Singh A."/>
            <person name="Wilkins M.J."/>
            <person name="Williams K.H."/>
            <person name="Banfield J.F."/>
        </authorList>
    </citation>
    <scope>NUCLEOTIDE SEQUENCE [LARGE SCALE GENOMIC DNA]</scope>
</reference>
<keyword evidence="1" id="KW-0472">Membrane</keyword>
<dbReference type="Proteomes" id="UP000034778">
    <property type="component" value="Unassembled WGS sequence"/>
</dbReference>
<gene>
    <name evidence="2" type="ORF">UR35_C0003G0040</name>
</gene>
<sequence>MSKVIQKHKFHWVHLFAVLILGGYFLLSKVNMVHAFSNQNLVESFLQLYLFGTGFGLILLYILSHEKFFPVGKEIEKEEEKKEKKLLKKYLHHGKILAVFIIGTIGGPVFSALTIRLLLRDFSYKYIILILANVPSTLFTLAVGRGILSFV</sequence>
<keyword evidence="1" id="KW-0812">Transmembrane</keyword>
<comment type="caution">
    <text evidence="2">The sequence shown here is derived from an EMBL/GenBank/DDBJ whole genome shotgun (WGS) entry which is preliminary data.</text>
</comment>
<evidence type="ECO:0000256" key="1">
    <source>
        <dbReference type="SAM" id="Phobius"/>
    </source>
</evidence>
<proteinExistence type="predicted"/>
<dbReference type="STRING" id="1618566.UR35_C0003G0040"/>
<dbReference type="EMBL" id="LBOW01000003">
    <property type="protein sequence ID" value="KKP45098.1"/>
    <property type="molecule type" value="Genomic_DNA"/>
</dbReference>
<evidence type="ECO:0000313" key="3">
    <source>
        <dbReference type="Proteomes" id="UP000034778"/>
    </source>
</evidence>
<evidence type="ECO:0000313" key="2">
    <source>
        <dbReference type="EMBL" id="KKP45098.1"/>
    </source>
</evidence>
<dbReference type="AlphaFoldDB" id="A0A0F9ZLL0"/>
<keyword evidence="1" id="KW-1133">Transmembrane helix</keyword>
<name>A0A0F9ZLL0_9BACT</name>
<organism evidence="2 3">
    <name type="scientific">Candidatus Woesebacteria bacterium GW2011_GWB1_33_22</name>
    <dbReference type="NCBI Taxonomy" id="1618566"/>
    <lineage>
        <taxon>Bacteria</taxon>
        <taxon>Candidatus Woeseibacteriota</taxon>
    </lineage>
</organism>